<dbReference type="AlphaFoldDB" id="A0A382NXJ0"/>
<reference evidence="1" key="1">
    <citation type="submission" date="2018-05" db="EMBL/GenBank/DDBJ databases">
        <authorList>
            <person name="Lanie J.A."/>
            <person name="Ng W.-L."/>
            <person name="Kazmierczak K.M."/>
            <person name="Andrzejewski T.M."/>
            <person name="Davidsen T.M."/>
            <person name="Wayne K.J."/>
            <person name="Tettelin H."/>
            <person name="Glass J.I."/>
            <person name="Rusch D."/>
            <person name="Podicherti R."/>
            <person name="Tsui H.-C.T."/>
            <person name="Winkler M.E."/>
        </authorList>
    </citation>
    <scope>NUCLEOTIDE SEQUENCE</scope>
</reference>
<gene>
    <name evidence="1" type="ORF">METZ01_LOCUS318703</name>
</gene>
<organism evidence="1">
    <name type="scientific">marine metagenome</name>
    <dbReference type="NCBI Taxonomy" id="408172"/>
    <lineage>
        <taxon>unclassified sequences</taxon>
        <taxon>metagenomes</taxon>
        <taxon>ecological metagenomes</taxon>
    </lineage>
</organism>
<sequence length="33" mass="4031">MNENSLKEIVRKYYLDYLNREPEKSDDNVVENI</sequence>
<name>A0A382NXJ0_9ZZZZ</name>
<proteinExistence type="predicted"/>
<feature type="non-terminal residue" evidence="1">
    <location>
        <position position="33"/>
    </location>
</feature>
<dbReference type="EMBL" id="UINC01103449">
    <property type="protein sequence ID" value="SVC65849.1"/>
    <property type="molecule type" value="Genomic_DNA"/>
</dbReference>
<evidence type="ECO:0000313" key="1">
    <source>
        <dbReference type="EMBL" id="SVC65849.1"/>
    </source>
</evidence>
<accession>A0A382NXJ0</accession>
<protein>
    <submittedName>
        <fullName evidence="1">Uncharacterized protein</fullName>
    </submittedName>
</protein>